<dbReference type="Gene3D" id="3.40.50.360">
    <property type="match status" value="1"/>
</dbReference>
<evidence type="ECO:0000256" key="4">
    <source>
        <dbReference type="ARBA" id="ARBA00037981"/>
    </source>
</evidence>
<evidence type="ECO:0000256" key="5">
    <source>
        <dbReference type="SAM" id="MobiDB-lite"/>
    </source>
</evidence>
<dbReference type="EMBL" id="JBBWWT010000005">
    <property type="protein sequence ID" value="MEL1265115.1"/>
    <property type="molecule type" value="Genomic_DNA"/>
</dbReference>
<name>A0ABU9J2C0_9GAMM</name>
<comment type="caution">
    <text evidence="7">The sequence shown here is derived from an EMBL/GenBank/DDBJ whole genome shotgun (WGS) entry which is preliminary data.</text>
</comment>
<keyword evidence="8" id="KW-1185">Reference proteome</keyword>
<feature type="region of interest" description="Disordered" evidence="5">
    <location>
        <begin position="48"/>
        <end position="68"/>
    </location>
</feature>
<dbReference type="InterPro" id="IPR052397">
    <property type="entry name" value="NADPH-QR_MdaB"/>
</dbReference>
<keyword evidence="2" id="KW-0285">Flavoprotein</keyword>
<evidence type="ECO:0000313" key="8">
    <source>
        <dbReference type="Proteomes" id="UP001459204"/>
    </source>
</evidence>
<dbReference type="InterPro" id="IPR029039">
    <property type="entry name" value="Flavoprotein-like_sf"/>
</dbReference>
<dbReference type="RefSeq" id="WP_341726288.1">
    <property type="nucleotide sequence ID" value="NZ_JBBWWT010000005.1"/>
</dbReference>
<dbReference type="Proteomes" id="UP001459204">
    <property type="component" value="Unassembled WGS sequence"/>
</dbReference>
<organism evidence="7 8">
    <name type="scientific">Pseudoxanthomonas putridarboris</name>
    <dbReference type="NCBI Taxonomy" id="752605"/>
    <lineage>
        <taxon>Bacteria</taxon>
        <taxon>Pseudomonadati</taxon>
        <taxon>Pseudomonadota</taxon>
        <taxon>Gammaproteobacteria</taxon>
        <taxon>Lysobacterales</taxon>
        <taxon>Lysobacteraceae</taxon>
        <taxon>Pseudoxanthomonas</taxon>
    </lineage>
</organism>
<dbReference type="Pfam" id="PF02525">
    <property type="entry name" value="Flavodoxin_2"/>
    <property type="match status" value="1"/>
</dbReference>
<evidence type="ECO:0000256" key="3">
    <source>
        <dbReference type="ARBA" id="ARBA00022827"/>
    </source>
</evidence>
<evidence type="ECO:0000259" key="6">
    <source>
        <dbReference type="Pfam" id="PF02525"/>
    </source>
</evidence>
<reference evidence="7 8" key="1">
    <citation type="submission" date="2024-04" db="EMBL/GenBank/DDBJ databases">
        <title>Draft genome sequence of Pseudoxanthomonas putridarboris WD12.</title>
        <authorList>
            <person name="Oh J."/>
        </authorList>
    </citation>
    <scope>NUCLEOTIDE SEQUENCE [LARGE SCALE GENOMIC DNA]</scope>
    <source>
        <strain evidence="7 8">WD12</strain>
    </source>
</reference>
<dbReference type="PANTHER" id="PTHR46305">
    <property type="match status" value="1"/>
</dbReference>
<keyword evidence="3" id="KW-0274">FAD</keyword>
<sequence length="299" mass="33656">MPWRDPVTSMASRVATAESAKDSDFHALTLEEQTARLGRIAEYYSSLPDRDRHLPDPHGRSMAAPTSTHKPCSGLYRLSRRPMKNALIINAFQLYEGFSKGELNKTMAGVIQEELERRGYEVRTTNIEQGYVVEEEVEKHVWADVIVLQTPIHWFGAPWIYKKYADEVFTAGLLRKVLIENDGRVLGDPSKQYGTGGRMQGKKYMLSLTWNAPRAAFDDEEQYLFTGKSVDDVMIANTANYRFCGAEVLPSFSAFNVIKEPHIVEDIARLRDHLAQLFPIPVVNGSEDSPVVHAQPVAA</sequence>
<dbReference type="SUPFAM" id="SSF52218">
    <property type="entry name" value="Flavoproteins"/>
    <property type="match status" value="1"/>
</dbReference>
<comment type="similarity">
    <text evidence="4">Belongs to the oxidoreductase MdaB family.</text>
</comment>
<evidence type="ECO:0000256" key="2">
    <source>
        <dbReference type="ARBA" id="ARBA00022630"/>
    </source>
</evidence>
<accession>A0ABU9J2C0</accession>
<proteinExistence type="inferred from homology"/>
<comment type="cofactor">
    <cofactor evidence="1">
        <name>FAD</name>
        <dbReference type="ChEBI" id="CHEBI:57692"/>
    </cofactor>
</comment>
<protein>
    <submittedName>
        <fullName evidence="7">NAD(P)H-dependent oxidoreductase</fullName>
    </submittedName>
</protein>
<dbReference type="PANTHER" id="PTHR46305:SF3">
    <property type="entry name" value="NADPH:QUINONE OXIDOREDUCTASE MDAB"/>
    <property type="match status" value="1"/>
</dbReference>
<evidence type="ECO:0000313" key="7">
    <source>
        <dbReference type="EMBL" id="MEL1265115.1"/>
    </source>
</evidence>
<gene>
    <name evidence="7" type="ORF">AAD027_12165</name>
</gene>
<dbReference type="InterPro" id="IPR003680">
    <property type="entry name" value="Flavodoxin_fold"/>
</dbReference>
<evidence type="ECO:0000256" key="1">
    <source>
        <dbReference type="ARBA" id="ARBA00001974"/>
    </source>
</evidence>
<feature type="compositionally biased region" description="Basic and acidic residues" evidence="5">
    <location>
        <begin position="48"/>
        <end position="59"/>
    </location>
</feature>
<feature type="domain" description="Flavodoxin-like fold" evidence="6">
    <location>
        <begin position="84"/>
        <end position="273"/>
    </location>
</feature>